<accession>A0A0J9X9E1</accession>
<dbReference type="Proteomes" id="UP000242525">
    <property type="component" value="Unassembled WGS sequence"/>
</dbReference>
<evidence type="ECO:0000256" key="4">
    <source>
        <dbReference type="ARBA" id="ARBA00022618"/>
    </source>
</evidence>
<evidence type="ECO:0000256" key="7">
    <source>
        <dbReference type="ARBA" id="ARBA00023242"/>
    </source>
</evidence>
<keyword evidence="6" id="KW-0995">Kinetochore</keyword>
<keyword evidence="13" id="KW-1185">Reference proteome</keyword>
<dbReference type="PANTHER" id="PTHR15459:SF3">
    <property type="entry name" value="POLYAMINE-MODULATED FACTOR 1"/>
    <property type="match status" value="1"/>
</dbReference>
<comment type="subcellular location">
    <subcellularLocation>
        <location evidence="2">Chromosome</location>
        <location evidence="2">Centromere</location>
        <location evidence="2">Kinetochore</location>
    </subcellularLocation>
    <subcellularLocation>
        <location evidence="1">Nucleus</location>
    </subcellularLocation>
</comment>
<dbReference type="AlphaFoldDB" id="A0A0J9X9E1"/>
<keyword evidence="5" id="KW-0498">Mitosis</keyword>
<protein>
    <submittedName>
        <fullName evidence="12">Similar to Saccharomyces cerevisiae YJR112W NNF1 Essential component of the MIND kinetochore complex which joins kinetochore subunits contacting DNA to those contacting microtubules</fullName>
    </submittedName>
</protein>
<evidence type="ECO:0000256" key="1">
    <source>
        <dbReference type="ARBA" id="ARBA00004123"/>
    </source>
</evidence>
<dbReference type="EMBL" id="CCBN010000005">
    <property type="protein sequence ID" value="CDO53796.1"/>
    <property type="molecule type" value="Genomic_DNA"/>
</dbReference>
<feature type="coiled-coil region" evidence="10">
    <location>
        <begin position="160"/>
        <end position="194"/>
    </location>
</feature>
<feature type="compositionally biased region" description="Low complexity" evidence="11">
    <location>
        <begin position="21"/>
        <end position="38"/>
    </location>
</feature>
<evidence type="ECO:0000256" key="8">
    <source>
        <dbReference type="ARBA" id="ARBA00023306"/>
    </source>
</evidence>
<dbReference type="GO" id="GO:0005634">
    <property type="term" value="C:nucleus"/>
    <property type="evidence" value="ECO:0007669"/>
    <property type="project" value="UniProtKB-SubCell"/>
</dbReference>
<keyword evidence="9" id="KW-0137">Centromere</keyword>
<feature type="region of interest" description="Disordered" evidence="11">
    <location>
        <begin position="1"/>
        <end position="42"/>
    </location>
</feature>
<keyword evidence="7" id="KW-0539">Nucleus</keyword>
<name>A0A0J9X9E1_GEOCN</name>
<dbReference type="STRING" id="1173061.A0A0J9X9E1"/>
<evidence type="ECO:0000256" key="6">
    <source>
        <dbReference type="ARBA" id="ARBA00022838"/>
    </source>
</evidence>
<dbReference type="GO" id="GO:0051301">
    <property type="term" value="P:cell division"/>
    <property type="evidence" value="ECO:0007669"/>
    <property type="project" value="UniProtKB-KW"/>
</dbReference>
<dbReference type="GO" id="GO:0007059">
    <property type="term" value="P:chromosome segregation"/>
    <property type="evidence" value="ECO:0007669"/>
    <property type="project" value="TreeGrafter"/>
</dbReference>
<sequence length="234" mass="26493">MSNSNTIPLKDAAPSPIQNTESPVSPVTNNNSSENNSTPMSIRYNRLTQISRRALQETFKHFTYEKLASCYPTIASTPSGKHALEQALLQITKFFNDTALKEFDTIYKERNILPLMVELDNMIEDAKTRKNKPAAELAPEEQPINLDQLTPEAIIQSHLIPLQRAEEARLKEQLDVLKRENQTILSQLKSESQRAMDMLDMLSKSIIDIQNINNSTNKMPPRPEVISTIEAMTE</sequence>
<evidence type="ECO:0000313" key="12">
    <source>
        <dbReference type="EMBL" id="CDO53796.1"/>
    </source>
</evidence>
<evidence type="ECO:0000313" key="13">
    <source>
        <dbReference type="Proteomes" id="UP000242525"/>
    </source>
</evidence>
<evidence type="ECO:0000256" key="11">
    <source>
        <dbReference type="SAM" id="MobiDB-lite"/>
    </source>
</evidence>
<evidence type="ECO:0000256" key="3">
    <source>
        <dbReference type="ARBA" id="ARBA00022454"/>
    </source>
</evidence>
<evidence type="ECO:0000256" key="10">
    <source>
        <dbReference type="SAM" id="Coils"/>
    </source>
</evidence>
<proteinExistence type="predicted"/>
<gene>
    <name evidence="12" type="ORF">BN980_GECA05s07281g</name>
</gene>
<keyword evidence="3" id="KW-0158">Chromosome</keyword>
<dbReference type="GO" id="GO:0000444">
    <property type="term" value="C:MIS12/MIND type complex"/>
    <property type="evidence" value="ECO:0007669"/>
    <property type="project" value="InterPro"/>
</dbReference>
<keyword evidence="4" id="KW-0132">Cell division</keyword>
<evidence type="ECO:0000256" key="9">
    <source>
        <dbReference type="ARBA" id="ARBA00023328"/>
    </source>
</evidence>
<evidence type="ECO:0000256" key="2">
    <source>
        <dbReference type="ARBA" id="ARBA00004629"/>
    </source>
</evidence>
<comment type="caution">
    <text evidence="12">The sequence shown here is derived from an EMBL/GenBank/DDBJ whole genome shotgun (WGS) entry which is preliminary data.</text>
</comment>
<keyword evidence="8" id="KW-0131">Cell cycle</keyword>
<dbReference type="OrthoDB" id="18453at2759"/>
<organism evidence="12 13">
    <name type="scientific">Geotrichum candidum</name>
    <name type="common">Oospora lactis</name>
    <name type="synonym">Dipodascus geotrichum</name>
    <dbReference type="NCBI Taxonomy" id="1173061"/>
    <lineage>
        <taxon>Eukaryota</taxon>
        <taxon>Fungi</taxon>
        <taxon>Dikarya</taxon>
        <taxon>Ascomycota</taxon>
        <taxon>Saccharomycotina</taxon>
        <taxon>Dipodascomycetes</taxon>
        <taxon>Dipodascales</taxon>
        <taxon>Dipodascaceae</taxon>
        <taxon>Geotrichum</taxon>
    </lineage>
</organism>
<dbReference type="InterPro" id="IPR007128">
    <property type="entry name" value="PMF1/Nnf1"/>
</dbReference>
<keyword evidence="10" id="KW-0175">Coiled coil</keyword>
<dbReference type="Pfam" id="PF03980">
    <property type="entry name" value="Nnf1"/>
    <property type="match status" value="1"/>
</dbReference>
<dbReference type="PANTHER" id="PTHR15459">
    <property type="entry name" value="POLYAMINE-MODULATED FACTOR 1"/>
    <property type="match status" value="1"/>
</dbReference>
<reference evidence="12" key="1">
    <citation type="submission" date="2014-03" db="EMBL/GenBank/DDBJ databases">
        <authorList>
            <person name="Casaregola S."/>
        </authorList>
    </citation>
    <scope>NUCLEOTIDE SEQUENCE [LARGE SCALE GENOMIC DNA]</scope>
    <source>
        <strain evidence="12">CLIB 918</strain>
    </source>
</reference>
<evidence type="ECO:0000256" key="5">
    <source>
        <dbReference type="ARBA" id="ARBA00022776"/>
    </source>
</evidence>